<name>A0A7W6GMR3_9SPHN</name>
<organism evidence="1 2">
    <name type="scientific">Sphingobium fontiphilum</name>
    <dbReference type="NCBI Taxonomy" id="944425"/>
    <lineage>
        <taxon>Bacteria</taxon>
        <taxon>Pseudomonadati</taxon>
        <taxon>Pseudomonadota</taxon>
        <taxon>Alphaproteobacteria</taxon>
        <taxon>Sphingomonadales</taxon>
        <taxon>Sphingomonadaceae</taxon>
        <taxon>Sphingobium</taxon>
    </lineage>
</organism>
<comment type="caution">
    <text evidence="1">The sequence shown here is derived from an EMBL/GenBank/DDBJ whole genome shotgun (WGS) entry which is preliminary data.</text>
</comment>
<keyword evidence="2" id="KW-1185">Reference proteome</keyword>
<dbReference type="InterPro" id="IPR011738">
    <property type="entry name" value="Phage_CHP"/>
</dbReference>
<proteinExistence type="predicted"/>
<reference evidence="1 2" key="1">
    <citation type="submission" date="2020-08" db="EMBL/GenBank/DDBJ databases">
        <title>Genomic Encyclopedia of Type Strains, Phase IV (KMG-IV): sequencing the most valuable type-strain genomes for metagenomic binning, comparative biology and taxonomic classification.</title>
        <authorList>
            <person name="Goeker M."/>
        </authorList>
    </citation>
    <scope>NUCLEOTIDE SEQUENCE [LARGE SCALE GENOMIC DNA]</scope>
    <source>
        <strain evidence="1 2">DSM 29348</strain>
    </source>
</reference>
<evidence type="ECO:0000313" key="1">
    <source>
        <dbReference type="EMBL" id="MBB3981481.1"/>
    </source>
</evidence>
<dbReference type="AlphaFoldDB" id="A0A7W6GMR3"/>
<accession>A0A7W6GMR3</accession>
<sequence>MVEQDVVAMASPLEVLKAYLRIESGDEDGLLAGLLRSAEGVCEAFVGQWLIERQARETVIAAREWTRLSARPVVAIEAVEGLDAAGGAVALSVESYAIDIDGAGDGWVRVIAPTDATHLRVSYRAGMAADMNGLPEAVRQGIVRLAADYHATRTGDDAAMPAVVTALWRPWRRMRLA</sequence>
<dbReference type="Proteomes" id="UP000552757">
    <property type="component" value="Unassembled WGS sequence"/>
</dbReference>
<dbReference type="CDD" id="cd08054">
    <property type="entry name" value="gp6"/>
    <property type="match status" value="1"/>
</dbReference>
<dbReference type="Gene3D" id="1.10.3230.30">
    <property type="entry name" value="Phage gp6-like head-tail connector protein"/>
    <property type="match status" value="1"/>
</dbReference>
<dbReference type="NCBIfam" id="TIGR02215">
    <property type="entry name" value="phage_chp_gp8"/>
    <property type="match status" value="1"/>
</dbReference>
<dbReference type="EMBL" id="JACIEB010000002">
    <property type="protein sequence ID" value="MBB3981481.1"/>
    <property type="molecule type" value="Genomic_DNA"/>
</dbReference>
<dbReference type="RefSeq" id="WP_246344324.1">
    <property type="nucleotide sequence ID" value="NZ_JACIEB010000002.1"/>
</dbReference>
<protein>
    <submittedName>
        <fullName evidence="1">Putative phiE125 gp8 family phage protein</fullName>
    </submittedName>
</protein>
<gene>
    <name evidence="1" type="ORF">GGR44_001128</name>
</gene>
<evidence type="ECO:0000313" key="2">
    <source>
        <dbReference type="Proteomes" id="UP000552757"/>
    </source>
</evidence>